<evidence type="ECO:0000256" key="1">
    <source>
        <dbReference type="ARBA" id="ARBA00023015"/>
    </source>
</evidence>
<dbReference type="Gene3D" id="1.10.10.60">
    <property type="entry name" value="Homeodomain-like"/>
    <property type="match status" value="1"/>
</dbReference>
<evidence type="ECO:0000256" key="2">
    <source>
        <dbReference type="ARBA" id="ARBA00023125"/>
    </source>
</evidence>
<comment type="caution">
    <text evidence="5">The sequence shown here is derived from an EMBL/GenBank/DDBJ whole genome shotgun (WGS) entry which is preliminary data.</text>
</comment>
<keyword evidence="1" id="KW-0805">Transcription regulation</keyword>
<dbReference type="PANTHER" id="PTHR43280">
    <property type="entry name" value="ARAC-FAMILY TRANSCRIPTIONAL REGULATOR"/>
    <property type="match status" value="1"/>
</dbReference>
<reference evidence="6" key="1">
    <citation type="submission" date="2023-07" db="EMBL/GenBank/DDBJ databases">
        <title>30 novel species of actinomycetes from the DSMZ collection.</title>
        <authorList>
            <person name="Nouioui I."/>
        </authorList>
    </citation>
    <scope>NUCLEOTIDE SEQUENCE [LARGE SCALE GENOMIC DNA]</scope>
    <source>
        <strain evidence="6">DSM 41699</strain>
    </source>
</reference>
<sequence>MGKIGQDSIVDLPYRPSLGAPIGMDVLPFTELRDRVRRRGIELGAPIRPSFHRLVHVRAGTLEHTVDFTHHSLDAGEWLWVRAGQVLQHSAEGLAQAQGTLILWQPGFLPTEPPLDVSPLRPEGPHARAVNLALRHLMSQYDDLGSLPLEAHVDVLRHLLAVLLLRLSGVRRPAMPTTAGRDAFHRFQAAVERDFTRSHRVADYATDLGYSVRTLTRACVEATGQTAKQYLDARVLLEAKRLLVHTDASSMTIGAQLGFPEATDFTKFFRRRDGRTPVQFRTQARGTELY</sequence>
<keyword evidence="2" id="KW-0238">DNA-binding</keyword>
<gene>
    <name evidence="5" type="ORF">RM764_45740</name>
</gene>
<evidence type="ECO:0000313" key="6">
    <source>
        <dbReference type="Proteomes" id="UP001183809"/>
    </source>
</evidence>
<dbReference type="SMART" id="SM00342">
    <property type="entry name" value="HTH_ARAC"/>
    <property type="match status" value="1"/>
</dbReference>
<dbReference type="EMBL" id="JAVREY010000172">
    <property type="protein sequence ID" value="MDT0470127.1"/>
    <property type="molecule type" value="Genomic_DNA"/>
</dbReference>
<dbReference type="Pfam" id="PF12833">
    <property type="entry name" value="HTH_18"/>
    <property type="match status" value="1"/>
</dbReference>
<evidence type="ECO:0000259" key="4">
    <source>
        <dbReference type="PROSITE" id="PS01124"/>
    </source>
</evidence>
<evidence type="ECO:0000256" key="3">
    <source>
        <dbReference type="ARBA" id="ARBA00023163"/>
    </source>
</evidence>
<dbReference type="InterPro" id="IPR018060">
    <property type="entry name" value="HTH_AraC"/>
</dbReference>
<evidence type="ECO:0000313" key="5">
    <source>
        <dbReference type="EMBL" id="MDT0470127.1"/>
    </source>
</evidence>
<name>A0ABU2UAY3_9ACTN</name>
<dbReference type="PANTHER" id="PTHR43280:SF32">
    <property type="entry name" value="TRANSCRIPTIONAL REGULATORY PROTEIN"/>
    <property type="match status" value="1"/>
</dbReference>
<dbReference type="RefSeq" id="WP_311701562.1">
    <property type="nucleotide sequence ID" value="NZ_JAVREY010000172.1"/>
</dbReference>
<accession>A0ABU2UAY3</accession>
<organism evidence="5 6">
    <name type="scientific">Streptomyces gibsoniae</name>
    <dbReference type="NCBI Taxonomy" id="3075529"/>
    <lineage>
        <taxon>Bacteria</taxon>
        <taxon>Bacillati</taxon>
        <taxon>Actinomycetota</taxon>
        <taxon>Actinomycetes</taxon>
        <taxon>Kitasatosporales</taxon>
        <taxon>Streptomycetaceae</taxon>
        <taxon>Streptomyces</taxon>
    </lineage>
</organism>
<feature type="domain" description="HTH araC/xylS-type" evidence="4">
    <location>
        <begin position="185"/>
        <end position="283"/>
    </location>
</feature>
<dbReference type="SUPFAM" id="SSF46689">
    <property type="entry name" value="Homeodomain-like"/>
    <property type="match status" value="1"/>
</dbReference>
<keyword evidence="6" id="KW-1185">Reference proteome</keyword>
<proteinExistence type="predicted"/>
<dbReference type="Proteomes" id="UP001183809">
    <property type="component" value="Unassembled WGS sequence"/>
</dbReference>
<protein>
    <submittedName>
        <fullName evidence="5">AraC family transcriptional regulator</fullName>
    </submittedName>
</protein>
<keyword evidence="3" id="KW-0804">Transcription</keyword>
<dbReference type="InterPro" id="IPR009057">
    <property type="entry name" value="Homeodomain-like_sf"/>
</dbReference>
<dbReference type="PROSITE" id="PS01124">
    <property type="entry name" value="HTH_ARAC_FAMILY_2"/>
    <property type="match status" value="1"/>
</dbReference>